<reference evidence="1 2" key="1">
    <citation type="journal article" date="2011" name="PLoS Pathog.">
        <title>Endophytic Life Strategies Decoded by Genome and Transcriptome Analyses of the Mutualistic Root Symbiont Piriformospora indica.</title>
        <authorList>
            <person name="Zuccaro A."/>
            <person name="Lahrmann U."/>
            <person name="Guldener U."/>
            <person name="Langen G."/>
            <person name="Pfiffi S."/>
            <person name="Biedenkopf D."/>
            <person name="Wong P."/>
            <person name="Samans B."/>
            <person name="Grimm C."/>
            <person name="Basiewicz M."/>
            <person name="Murat C."/>
            <person name="Martin F."/>
            <person name="Kogel K.H."/>
        </authorList>
    </citation>
    <scope>NUCLEOTIDE SEQUENCE [LARGE SCALE GENOMIC DNA]</scope>
    <source>
        <strain evidence="1 2">DSM 11827</strain>
    </source>
</reference>
<sequence>MAILAPANVCERPEQRKQADIEGNRSHLSIDIHKHTLTVPNVPQDFRHATPSRYWSPKDAGRQSDDEFRTDIMLYITLRMYVNEDDDLGIVPPAPCGWSHK</sequence>
<keyword evidence="2" id="KW-1185">Reference proteome</keyword>
<evidence type="ECO:0000313" key="2">
    <source>
        <dbReference type="Proteomes" id="UP000007148"/>
    </source>
</evidence>
<dbReference type="InParanoid" id="G4TUM1"/>
<dbReference type="EMBL" id="CAFZ01000385">
    <property type="protein sequence ID" value="CCA75014.1"/>
    <property type="molecule type" value="Genomic_DNA"/>
</dbReference>
<gene>
    <name evidence="1" type="ORF">PIIN_08999</name>
</gene>
<organism evidence="1 2">
    <name type="scientific">Serendipita indica (strain DSM 11827)</name>
    <name type="common">Root endophyte fungus</name>
    <name type="synonym">Piriformospora indica</name>
    <dbReference type="NCBI Taxonomy" id="1109443"/>
    <lineage>
        <taxon>Eukaryota</taxon>
        <taxon>Fungi</taxon>
        <taxon>Dikarya</taxon>
        <taxon>Basidiomycota</taxon>
        <taxon>Agaricomycotina</taxon>
        <taxon>Agaricomycetes</taxon>
        <taxon>Sebacinales</taxon>
        <taxon>Serendipitaceae</taxon>
        <taxon>Serendipita</taxon>
    </lineage>
</organism>
<name>G4TUM1_SERID</name>
<dbReference type="Proteomes" id="UP000007148">
    <property type="component" value="Unassembled WGS sequence"/>
</dbReference>
<evidence type="ECO:0000313" key="1">
    <source>
        <dbReference type="EMBL" id="CCA75014.1"/>
    </source>
</evidence>
<dbReference type="AlphaFoldDB" id="G4TUM1"/>
<protein>
    <submittedName>
        <fullName evidence="1">Uncharacterized protein</fullName>
    </submittedName>
</protein>
<dbReference type="HOGENOM" id="CLU_2292751_0_0_1"/>
<accession>G4TUM1</accession>
<proteinExistence type="predicted"/>
<comment type="caution">
    <text evidence="1">The sequence shown here is derived from an EMBL/GenBank/DDBJ whole genome shotgun (WGS) entry which is preliminary data.</text>
</comment>